<dbReference type="EMBL" id="VSSQ01004194">
    <property type="protein sequence ID" value="MPM24144.1"/>
    <property type="molecule type" value="Genomic_DNA"/>
</dbReference>
<reference evidence="1" key="1">
    <citation type="submission" date="2019-08" db="EMBL/GenBank/DDBJ databases">
        <authorList>
            <person name="Kucharzyk K."/>
            <person name="Murdoch R.W."/>
            <person name="Higgins S."/>
            <person name="Loffler F."/>
        </authorList>
    </citation>
    <scope>NUCLEOTIDE SEQUENCE</scope>
</reference>
<proteinExistence type="predicted"/>
<organism evidence="1">
    <name type="scientific">bioreactor metagenome</name>
    <dbReference type="NCBI Taxonomy" id="1076179"/>
    <lineage>
        <taxon>unclassified sequences</taxon>
        <taxon>metagenomes</taxon>
        <taxon>ecological metagenomes</taxon>
    </lineage>
</organism>
<comment type="caution">
    <text evidence="1">The sequence shown here is derived from an EMBL/GenBank/DDBJ whole genome shotgun (WGS) entry which is preliminary data.</text>
</comment>
<sequence length="144" mass="16219">MLRPGGHLGVLRTTRDDTVPWVRRLARLLQAYDPTAMTTTATGLSQEEILADGWFVASEAKSFRHWVPVDRAGLLAMVAARPRLRQLPEADRTALLADVGALFDDIARGHEVMLPYRIECRKAWPDPERQALEPSITVGIHLRW</sequence>
<evidence type="ECO:0008006" key="2">
    <source>
        <dbReference type="Google" id="ProtNLM"/>
    </source>
</evidence>
<name>A0A644YDC2_9ZZZZ</name>
<gene>
    <name evidence="1" type="ORF">SDC9_70625</name>
</gene>
<dbReference type="AlphaFoldDB" id="A0A644YDC2"/>
<protein>
    <recommendedName>
        <fullName evidence="2">Methyltransferase</fullName>
    </recommendedName>
</protein>
<accession>A0A644YDC2</accession>
<evidence type="ECO:0000313" key="1">
    <source>
        <dbReference type="EMBL" id="MPM24144.1"/>
    </source>
</evidence>